<proteinExistence type="predicted"/>
<accession>A0A399EJ02</accession>
<dbReference type="Proteomes" id="UP000265715">
    <property type="component" value="Unassembled WGS sequence"/>
</dbReference>
<protein>
    <recommendedName>
        <fullName evidence="3">DUF4279 domain-containing protein</fullName>
    </recommendedName>
</protein>
<evidence type="ECO:0008006" key="3">
    <source>
        <dbReference type="Google" id="ProtNLM"/>
    </source>
</evidence>
<gene>
    <name evidence="1" type="ORF">Mterra_02410</name>
</gene>
<sequence>MRVRAGLEVRLLKALDPERFSKVVGLWPTRARRKGEDGAETALWALETPWLEAPDPQDALRTLLEPLKAKAPLLAVLVEQKAVRVGFSCTVEAAGATSLELDPDALALLARLEAAVRLELRPAPAPDPLGRPLN</sequence>
<name>A0A399EJ02_9DEIN</name>
<dbReference type="EMBL" id="QXDL01000101">
    <property type="protein sequence ID" value="RIH83059.1"/>
    <property type="molecule type" value="Genomic_DNA"/>
</dbReference>
<dbReference type="InterPro" id="IPR025459">
    <property type="entry name" value="DUF4279"/>
</dbReference>
<reference evidence="1 2" key="1">
    <citation type="submission" date="2018-08" db="EMBL/GenBank/DDBJ databases">
        <title>Meiothermus terrae DSM 26712 genome sequencing project.</title>
        <authorList>
            <person name="Da Costa M.S."/>
            <person name="Albuquerque L."/>
            <person name="Raposo P."/>
            <person name="Froufe H.J.C."/>
            <person name="Barroso C.S."/>
            <person name="Egas C."/>
        </authorList>
    </citation>
    <scope>NUCLEOTIDE SEQUENCE [LARGE SCALE GENOMIC DNA]</scope>
    <source>
        <strain evidence="1 2">DSM 26712</strain>
    </source>
</reference>
<dbReference type="Pfam" id="PF14106">
    <property type="entry name" value="DUF4279"/>
    <property type="match status" value="1"/>
</dbReference>
<comment type="caution">
    <text evidence="1">The sequence shown here is derived from an EMBL/GenBank/DDBJ whole genome shotgun (WGS) entry which is preliminary data.</text>
</comment>
<organism evidence="1 2">
    <name type="scientific">Calidithermus terrae</name>
    <dbReference type="NCBI Taxonomy" id="1408545"/>
    <lineage>
        <taxon>Bacteria</taxon>
        <taxon>Thermotogati</taxon>
        <taxon>Deinococcota</taxon>
        <taxon>Deinococci</taxon>
        <taxon>Thermales</taxon>
        <taxon>Thermaceae</taxon>
        <taxon>Calidithermus</taxon>
    </lineage>
</organism>
<dbReference type="RefSeq" id="WP_170159651.1">
    <property type="nucleotide sequence ID" value="NZ_QXDL01000101.1"/>
</dbReference>
<evidence type="ECO:0000313" key="1">
    <source>
        <dbReference type="EMBL" id="RIH83059.1"/>
    </source>
</evidence>
<keyword evidence="2" id="KW-1185">Reference proteome</keyword>
<dbReference type="AlphaFoldDB" id="A0A399EJ02"/>
<evidence type="ECO:0000313" key="2">
    <source>
        <dbReference type="Proteomes" id="UP000265715"/>
    </source>
</evidence>